<protein>
    <submittedName>
        <fullName evidence="2">HDC00430</fullName>
    </submittedName>
</protein>
<organism evidence="2">
    <name type="scientific">Drosophila melanogaster</name>
    <name type="common">Fruit fly</name>
    <dbReference type="NCBI Taxonomy" id="7227"/>
    <lineage>
        <taxon>Eukaryota</taxon>
        <taxon>Metazoa</taxon>
        <taxon>Ecdysozoa</taxon>
        <taxon>Arthropoda</taxon>
        <taxon>Hexapoda</taxon>
        <taxon>Insecta</taxon>
        <taxon>Pterygota</taxon>
        <taxon>Neoptera</taxon>
        <taxon>Endopterygota</taxon>
        <taxon>Diptera</taxon>
        <taxon>Brachycera</taxon>
        <taxon>Muscomorpha</taxon>
        <taxon>Ephydroidea</taxon>
        <taxon>Drosophilidae</taxon>
        <taxon>Drosophila</taxon>
        <taxon>Sophophora</taxon>
    </lineage>
</organism>
<accession>Q6IHX3</accession>
<gene>
    <name evidence="2" type="ORF">HDC00430</name>
</gene>
<feature type="compositionally biased region" description="Basic residues" evidence="1">
    <location>
        <begin position="122"/>
        <end position="132"/>
    </location>
</feature>
<evidence type="ECO:0000256" key="1">
    <source>
        <dbReference type="SAM" id="MobiDB-lite"/>
    </source>
</evidence>
<proteinExistence type="predicted"/>
<sequence>MPRPYPRGKTRRGRGRGRDCLVVRPVSGFQNAGLDRLKNCVTDMPCRATTPSRHPRSHLCAARFQVRMRIQCPLARIRGLATAFVFGFVCRHKRQKALLIGRLTESGCVFAHSHVNQGSTRTHPRPHPHPHQHPFLNPDHKAGLENRTRLEEQLWMEVEVRGLLWP</sequence>
<dbReference type="EMBL" id="BK003293">
    <property type="protein sequence ID" value="DAA03492.1"/>
    <property type="molecule type" value="Genomic_DNA"/>
</dbReference>
<name>Q6IHX3_DROME</name>
<reference evidence="2" key="1">
    <citation type="journal article" date="2003" name="Genome Biol.">
        <title>An integrated gene annotation and transcriptional profiling approach towards the full gene content of the Drosophila genome.</title>
        <authorList>
            <person name="Hild M."/>
            <person name="Beckmann B."/>
            <person name="Haas S.A."/>
            <person name="Koch B."/>
            <person name="Solovyev V."/>
            <person name="Busold C."/>
            <person name="Fellenberg K."/>
            <person name="Boutros M."/>
            <person name="Vingron M."/>
            <person name="Sauer F."/>
            <person name="Hoheisel J.D."/>
            <person name="Paro R."/>
        </authorList>
    </citation>
    <scope>NUCLEOTIDE SEQUENCE</scope>
</reference>
<feature type="region of interest" description="Disordered" evidence="1">
    <location>
        <begin position="116"/>
        <end position="138"/>
    </location>
</feature>
<dbReference type="AlphaFoldDB" id="Q6IHX3"/>
<evidence type="ECO:0000313" key="2">
    <source>
        <dbReference type="EMBL" id="DAA03492.1"/>
    </source>
</evidence>